<dbReference type="Pfam" id="PF04294">
    <property type="entry name" value="VanW"/>
    <property type="match status" value="1"/>
</dbReference>
<dbReference type="Gene3D" id="2.80.10.50">
    <property type="match status" value="6"/>
</dbReference>
<sequence>MKKVDGAGKLARCVLAMALSMSLSLFAVPAYALEAPAAGGSGEVEAPQPAVPAGDEVSGAVGGEVAGVPEPEPVAPEAGTSEGGTSEDTAPEGVVDPLAKPEVPEVPTTPSDPEMPAPAPAPEGVFALSPGCAPTRVLDVASCSQADGARVQLWRSNKSAAQAFSFVADEDGYVEVVCEGTVKALDVEAGRAEEGTLVNQWTRNGTDAQRWCLVAGPAENTYVLVSLLDPTLVLAVQSGADADGARLVLAKKTDSAAQVFTLYSPNPVVPGGEALTAGIYTLVNPASGKVADIAGGSDTDGAAAQLWERNGSLAQAFSVTPSDEGFYELRSVSSGKLLDADAGSLAPGSRVQQWGRESALNRQWAFKALPEGGYVVVCRANGLVLDVAGGATANGTALQTWSANNTPAQAFMLEPVTELLPEGFWSLRARTGSARALEIAGGSFAQGGGAQIWSWNGTPAQRWRVATYEDGTVSLEALCSGMLLTQSGSKVAQTFAPEGVPAASQRWRVEAAPLGGIALVNVESGQALDVSGAGDWDGCPLGVYEPNGTAAQAFAPSRVDQIAGEGCYEIICAADGRALDVTGASRSNGANVQVWTPNGSGAQKWNVYGAGGGYYVIINARSKKALDVRDYGVEPGTNVQQWAKSGTDAQRWRIEYVGGGSYRLVSACGDLALDIEGAGGWDGANAQTWTPNNTPAQSFRMVPTTYIPEDFTDLIGSFTTYSTNTFNGTYNMQRALNSFNGVIIQPGQTLSFFGTAGPCGAAQGYLPAGIVGGIGYGGGICQASTTLYGASIRTGLTIVQRRNHSVPSTYVPIGLDAMVDYGSSDFKVRNDFDFPVKIVVSTPGNTLTCEMYGIRPEWFDYIEPQSWYTGPSTAAAQRTYYKNGQAIRVDGLPNSYYW</sequence>
<keyword evidence="2" id="KW-0732">Signal</keyword>
<comment type="caution">
    <text evidence="4">The sequence shown here is derived from an EMBL/GenBank/DDBJ whole genome shotgun (WGS) entry which is preliminary data.</text>
</comment>
<dbReference type="RefSeq" id="WP_283832491.1">
    <property type="nucleotide sequence ID" value="NZ_JASJEU010000020.1"/>
</dbReference>
<organism evidence="4 5">
    <name type="scientific">Gordonibacter faecis</name>
    <dbReference type="NCBI Taxonomy" id="3047475"/>
    <lineage>
        <taxon>Bacteria</taxon>
        <taxon>Bacillati</taxon>
        <taxon>Actinomycetota</taxon>
        <taxon>Coriobacteriia</taxon>
        <taxon>Eggerthellales</taxon>
        <taxon>Eggerthellaceae</taxon>
        <taxon>Gordonibacter</taxon>
    </lineage>
</organism>
<evidence type="ECO:0000256" key="2">
    <source>
        <dbReference type="SAM" id="SignalP"/>
    </source>
</evidence>
<dbReference type="InterPro" id="IPR052913">
    <property type="entry name" value="Glycopeptide_resist_protein"/>
</dbReference>
<evidence type="ECO:0000313" key="5">
    <source>
        <dbReference type="Proteomes" id="UP001232750"/>
    </source>
</evidence>
<evidence type="ECO:0000313" key="4">
    <source>
        <dbReference type="EMBL" id="MDJ1651146.1"/>
    </source>
</evidence>
<feature type="domain" description="Ricin B lectin" evidence="3">
    <location>
        <begin position="422"/>
        <end position="557"/>
    </location>
</feature>
<dbReference type="SMART" id="SM00458">
    <property type="entry name" value="RICIN"/>
    <property type="match status" value="4"/>
</dbReference>
<gene>
    <name evidence="4" type="ORF">QNJ86_10070</name>
</gene>
<proteinExistence type="predicted"/>
<feature type="chain" id="PRO_5045093982" evidence="2">
    <location>
        <begin position="33"/>
        <end position="898"/>
    </location>
</feature>
<dbReference type="Pfam" id="PF14200">
    <property type="entry name" value="RicinB_lectin_2"/>
    <property type="match status" value="6"/>
</dbReference>
<dbReference type="InterPro" id="IPR000772">
    <property type="entry name" value="Ricin_B_lectin"/>
</dbReference>
<dbReference type="CDD" id="cd00161">
    <property type="entry name" value="beta-trefoil_Ricin-like"/>
    <property type="match status" value="4"/>
</dbReference>
<dbReference type="EMBL" id="JASJEU010000020">
    <property type="protein sequence ID" value="MDJ1651146.1"/>
    <property type="molecule type" value="Genomic_DNA"/>
</dbReference>
<feature type="domain" description="Ricin B lectin" evidence="3">
    <location>
        <begin position="277"/>
        <end position="414"/>
    </location>
</feature>
<accession>A0ABT7DNP8</accession>
<feature type="domain" description="Ricin B lectin" evidence="3">
    <location>
        <begin position="566"/>
        <end position="702"/>
    </location>
</feature>
<protein>
    <submittedName>
        <fullName evidence="4">RICIN domain-containing protein</fullName>
    </submittedName>
</protein>
<dbReference type="InterPro" id="IPR035992">
    <property type="entry name" value="Ricin_B-like_lectins"/>
</dbReference>
<dbReference type="PANTHER" id="PTHR35788">
    <property type="entry name" value="EXPORTED PROTEIN-RELATED"/>
    <property type="match status" value="1"/>
</dbReference>
<evidence type="ECO:0000256" key="1">
    <source>
        <dbReference type="SAM" id="MobiDB-lite"/>
    </source>
</evidence>
<reference evidence="4 5" key="1">
    <citation type="submission" date="2023-05" db="EMBL/GenBank/DDBJ databases">
        <title>Gordonibacter KGMB12511T sp. nov., isolated from faeces of healthy Korean.</title>
        <authorList>
            <person name="Kim H.S."/>
            <person name="Kim J.-S."/>
            <person name="Suh M.K."/>
            <person name="Eom M.K."/>
            <person name="Do H.E."/>
            <person name="Lee J.-S."/>
        </authorList>
    </citation>
    <scope>NUCLEOTIDE SEQUENCE [LARGE SCALE GENOMIC DNA]</scope>
    <source>
        <strain evidence="4 5">KGMB12511</strain>
    </source>
</reference>
<feature type="domain" description="Ricin B lectin" evidence="3">
    <location>
        <begin position="123"/>
        <end position="263"/>
    </location>
</feature>
<feature type="signal peptide" evidence="2">
    <location>
        <begin position="1"/>
        <end position="32"/>
    </location>
</feature>
<feature type="region of interest" description="Disordered" evidence="1">
    <location>
        <begin position="39"/>
        <end position="121"/>
    </location>
</feature>
<dbReference type="PROSITE" id="PS50231">
    <property type="entry name" value="RICIN_B_LECTIN"/>
    <property type="match status" value="2"/>
</dbReference>
<name>A0ABT7DNP8_9ACTN</name>
<keyword evidence="5" id="KW-1185">Reference proteome</keyword>
<dbReference type="InterPro" id="IPR007391">
    <property type="entry name" value="Vancomycin_resist_VanW"/>
</dbReference>
<evidence type="ECO:0000259" key="3">
    <source>
        <dbReference type="SMART" id="SM00458"/>
    </source>
</evidence>
<dbReference type="Proteomes" id="UP001232750">
    <property type="component" value="Unassembled WGS sequence"/>
</dbReference>
<dbReference type="PANTHER" id="PTHR35788:SF1">
    <property type="entry name" value="EXPORTED PROTEIN"/>
    <property type="match status" value="1"/>
</dbReference>
<dbReference type="SUPFAM" id="SSF50370">
    <property type="entry name" value="Ricin B-like lectins"/>
    <property type="match status" value="4"/>
</dbReference>